<gene>
    <name evidence="3" type="ORF">BN869_000009563_1</name>
</gene>
<reference evidence="3" key="1">
    <citation type="submission" date="2015-01" db="EMBL/GenBank/DDBJ databases">
        <authorList>
            <person name="Durling Mikael"/>
        </authorList>
    </citation>
    <scope>NUCLEOTIDE SEQUENCE</scope>
</reference>
<feature type="region of interest" description="Disordered" evidence="2">
    <location>
        <begin position="63"/>
        <end position="123"/>
    </location>
</feature>
<name>A0A0B7KF13_BIOOC</name>
<evidence type="ECO:0000313" key="3">
    <source>
        <dbReference type="EMBL" id="CEO53505.1"/>
    </source>
</evidence>
<keyword evidence="1" id="KW-0175">Coiled coil</keyword>
<protein>
    <submittedName>
        <fullName evidence="3">Uncharacterized protein</fullName>
    </submittedName>
</protein>
<proteinExistence type="predicted"/>
<dbReference type="EMBL" id="CDPU01000035">
    <property type="protein sequence ID" value="CEO53505.1"/>
    <property type="molecule type" value="Genomic_DNA"/>
</dbReference>
<feature type="non-terminal residue" evidence="3">
    <location>
        <position position="1"/>
    </location>
</feature>
<sequence>GTSSIPRFLSPRNNIQFLYLQQNTPLPSFLHMQKGKESALSNKMLSFAPTPIPSEHWGPYRPAVSSPLSSSPIRASSPLSPIETNSLPQRQVQSSPIQQPKFKYASRPARRNPVVRRREDAQEMRRKNFLQSVRQKSEDKAWLRRDVEGQLLKASFLARLELSAEGAPDISEADIDDAVAFHQQAGPSYQNDDMMVDSAADEEAELEAMVASYQDEQAEAECASSEMSDEEYDQLFAEFVAHEEQLQQQQQQQQQYEQQQYNQVINHGDAMDEDDEMIF</sequence>
<organism evidence="3">
    <name type="scientific">Bionectria ochroleuca</name>
    <name type="common">Gliocladium roseum</name>
    <dbReference type="NCBI Taxonomy" id="29856"/>
    <lineage>
        <taxon>Eukaryota</taxon>
        <taxon>Fungi</taxon>
        <taxon>Dikarya</taxon>
        <taxon>Ascomycota</taxon>
        <taxon>Pezizomycotina</taxon>
        <taxon>Sordariomycetes</taxon>
        <taxon>Hypocreomycetidae</taxon>
        <taxon>Hypocreales</taxon>
        <taxon>Bionectriaceae</taxon>
        <taxon>Clonostachys</taxon>
    </lineage>
</organism>
<dbReference type="AlphaFoldDB" id="A0A0B7KF13"/>
<feature type="compositionally biased region" description="Low complexity" evidence="2">
    <location>
        <begin position="63"/>
        <end position="82"/>
    </location>
</feature>
<feature type="compositionally biased region" description="Polar residues" evidence="2">
    <location>
        <begin position="83"/>
        <end position="98"/>
    </location>
</feature>
<feature type="coiled-coil region" evidence="1">
    <location>
        <begin position="196"/>
        <end position="259"/>
    </location>
</feature>
<accession>A0A0B7KF13</accession>
<evidence type="ECO:0000256" key="1">
    <source>
        <dbReference type="SAM" id="Coils"/>
    </source>
</evidence>
<evidence type="ECO:0000256" key="2">
    <source>
        <dbReference type="SAM" id="MobiDB-lite"/>
    </source>
</evidence>